<protein>
    <recommendedName>
        <fullName evidence="3">Bacteriocin</fullName>
    </recommendedName>
</protein>
<name>A0A504IV51_9FLAO</name>
<organism evidence="1 2">
    <name type="scientific">Aquimarina algicola</name>
    <dbReference type="NCBI Taxonomy" id="2589995"/>
    <lineage>
        <taxon>Bacteria</taxon>
        <taxon>Pseudomonadati</taxon>
        <taxon>Bacteroidota</taxon>
        <taxon>Flavobacteriia</taxon>
        <taxon>Flavobacteriales</taxon>
        <taxon>Flavobacteriaceae</taxon>
        <taxon>Aquimarina</taxon>
    </lineage>
</organism>
<comment type="caution">
    <text evidence="1">The sequence shown here is derived from an EMBL/GenBank/DDBJ whole genome shotgun (WGS) entry which is preliminary data.</text>
</comment>
<dbReference type="Proteomes" id="UP000315540">
    <property type="component" value="Unassembled WGS sequence"/>
</dbReference>
<reference evidence="1 2" key="1">
    <citation type="submission" date="2019-06" db="EMBL/GenBank/DDBJ databases">
        <authorList>
            <person name="Meng X."/>
        </authorList>
    </citation>
    <scope>NUCLEOTIDE SEQUENCE [LARGE SCALE GENOMIC DNA]</scope>
    <source>
        <strain evidence="1 2">M625</strain>
    </source>
</reference>
<evidence type="ECO:0008006" key="3">
    <source>
        <dbReference type="Google" id="ProtNLM"/>
    </source>
</evidence>
<proteinExistence type="predicted"/>
<keyword evidence="2" id="KW-1185">Reference proteome</keyword>
<evidence type="ECO:0000313" key="2">
    <source>
        <dbReference type="Proteomes" id="UP000315540"/>
    </source>
</evidence>
<gene>
    <name evidence="1" type="ORF">FHK87_23440</name>
</gene>
<dbReference type="AlphaFoldDB" id="A0A504IV51"/>
<sequence>MKKILELKGVHKLQKEEQKGIKGSNFNRPYCGPPGRCCVRLPEGGEFCDFGYCVANGCIWA</sequence>
<evidence type="ECO:0000313" key="1">
    <source>
        <dbReference type="EMBL" id="TPN82377.1"/>
    </source>
</evidence>
<accession>A0A504IV51</accession>
<dbReference type="OrthoDB" id="1163917at2"/>
<dbReference type="EMBL" id="VFWZ01000009">
    <property type="protein sequence ID" value="TPN82377.1"/>
    <property type="molecule type" value="Genomic_DNA"/>
</dbReference>
<dbReference type="RefSeq" id="WP_140597308.1">
    <property type="nucleotide sequence ID" value="NZ_VFWZ01000009.1"/>
</dbReference>